<organism evidence="1 2">
    <name type="scientific">Zosterops borbonicus</name>
    <dbReference type="NCBI Taxonomy" id="364589"/>
    <lineage>
        <taxon>Eukaryota</taxon>
        <taxon>Metazoa</taxon>
        <taxon>Chordata</taxon>
        <taxon>Craniata</taxon>
        <taxon>Vertebrata</taxon>
        <taxon>Euteleostomi</taxon>
        <taxon>Archelosauria</taxon>
        <taxon>Archosauria</taxon>
        <taxon>Dinosauria</taxon>
        <taxon>Saurischia</taxon>
        <taxon>Theropoda</taxon>
        <taxon>Coelurosauria</taxon>
        <taxon>Aves</taxon>
        <taxon>Neognathae</taxon>
        <taxon>Neoaves</taxon>
        <taxon>Telluraves</taxon>
        <taxon>Australaves</taxon>
        <taxon>Passeriformes</taxon>
        <taxon>Sylvioidea</taxon>
        <taxon>Zosteropidae</taxon>
        <taxon>Zosterops</taxon>
    </lineage>
</organism>
<dbReference type="AlphaFoldDB" id="A0A8K1D8F0"/>
<dbReference type="OrthoDB" id="9045514at2759"/>
<proteinExistence type="predicted"/>
<evidence type="ECO:0000313" key="2">
    <source>
        <dbReference type="Proteomes" id="UP000796761"/>
    </source>
</evidence>
<dbReference type="InterPro" id="IPR043502">
    <property type="entry name" value="DNA/RNA_pol_sf"/>
</dbReference>
<keyword evidence="2" id="KW-1185">Reference proteome</keyword>
<evidence type="ECO:0000313" key="1">
    <source>
        <dbReference type="EMBL" id="TRZ07488.1"/>
    </source>
</evidence>
<name>A0A8K1D8F0_9PASS</name>
<sequence length="192" mass="21019">MCKMDTPRSVDALKRNKDSTTKGYEVGMLYSAPGCTGDSSTKDGHLGAEPVSIAGVTGGSQHLTHLEAEVSLTQKEWKKHPNVTGAEALCILGIDYLRSGYSKDPKGLRMIRELDTQGVVSKTHSLFNSSIWSVHNSNGEWRMTVVYHGLNEVKPSLSAAVLDILELQYELESKAAKWYTTIDIANGFSPFL</sequence>
<accession>A0A8K1D8F0</accession>
<comment type="caution">
    <text evidence="1">The sequence shown here is derived from an EMBL/GenBank/DDBJ whole genome shotgun (WGS) entry which is preliminary data.</text>
</comment>
<dbReference type="SUPFAM" id="SSF56672">
    <property type="entry name" value="DNA/RNA polymerases"/>
    <property type="match status" value="1"/>
</dbReference>
<dbReference type="Proteomes" id="UP000796761">
    <property type="component" value="Unassembled WGS sequence"/>
</dbReference>
<dbReference type="EMBL" id="SWJQ01001757">
    <property type="protein sequence ID" value="TRZ07488.1"/>
    <property type="molecule type" value="Genomic_DNA"/>
</dbReference>
<gene>
    <name evidence="1" type="ORF">HGM15179_019619</name>
</gene>
<reference evidence="1" key="1">
    <citation type="submission" date="2019-04" db="EMBL/GenBank/DDBJ databases">
        <title>Genome assembly of Zosterops borbonicus 15179.</title>
        <authorList>
            <person name="Leroy T."/>
            <person name="Anselmetti Y."/>
            <person name="Tilak M.-K."/>
            <person name="Nabholz B."/>
        </authorList>
    </citation>
    <scope>NUCLEOTIDE SEQUENCE</scope>
    <source>
        <strain evidence="1">HGM_15179</strain>
        <tissue evidence="1">Muscle</tissue>
    </source>
</reference>
<protein>
    <submittedName>
        <fullName evidence="1">Uncharacterized protein</fullName>
    </submittedName>
</protein>
<dbReference type="Gene3D" id="3.10.10.10">
    <property type="entry name" value="HIV Type 1 Reverse Transcriptase, subunit A, domain 1"/>
    <property type="match status" value="1"/>
</dbReference>